<sequence>MKQRHYNLVKSIVKDSFNLFKDYLPYQVAMERAADNVLSAIDYSDIVHPNITFSSIEDVKDLLMSELQYEVNVNEGVTAGEYHSLSDSTGHIPWYRDKVAADAIEFKFWSRYKKYLLNIKGWGSETVNRLDEVTDDIIEKLEDPTIRNRPFDRRGLVVGYVQSGKTANFTGLINKGIDSGYKVIIILSGLHKNLRSQTQMRIDEEVIGRDTSDQAQVKRIGVATLQGESYINTVTFTTQDDNGDFNRGFAQQVGGIQPGTDRPMILIVKKNASVLRNLIRYFRESLETMGSDFVCQDENGSTLLNNLPLLLIDDEADQASPNTRPPENDNGELDPTAINNCIRQLLNLFNQKAYVGYTATPFANIFIHHDKSHSELGKDLFPSSFIISMEAPSNYFGPVKVFGLDDDETERGLPIHVPVLDASQAHSRFLPLRHRASDVPDYIPESLKEAVKSFIISSAIRRLRGQGNKHNTMLIHCTRFNDIQNAIGVLVEDEFNRLRGGITNFDADIVNELHLLWQRDYMRISSAMDCPIHTWEEVRDNLKPAVLKMERKPHIINGSAGDILDYKSRESTGLSVIAIGGDKLSRGLTLEGLTVSYFTRASTLYDTLMQMGRWFGYRNGFEDLCRIYTTPDLYSWYRHISTAFEKLRKEFLVMSRNKATPMEFGLRVLSHPDMMETNAMKMRHTETMKLKYQGTLTETTTISSDKATLLANFTVAEEFIQSLGKPSVDQNRRIIWKDVPVQMVLGFLNDFNTYKGLPAANAHRIAEYINLQVNKEQPELLHWNISLVTKQRERAGDMVPFAGHDIVPLERTISRPLSETIFIQRLISKTDELADFEVSEIDRISREKEVDVKGTPAASRDAGPRRTNPLLMIYLLDVRDTVENGNALLPFDKRPVAFAISWNVSGTAVELVYSINSVYQELELARYD</sequence>
<dbReference type="AlphaFoldDB" id="A0A1X9YT45"/>
<gene>
    <name evidence="2" type="ORF">CA264_11750</name>
</gene>
<proteinExistence type="predicted"/>
<evidence type="ECO:0000313" key="2">
    <source>
        <dbReference type="EMBL" id="ARS36055.1"/>
    </source>
</evidence>
<organism evidence="2 3">
    <name type="scientific">Pontibacter actiniarum</name>
    <dbReference type="NCBI Taxonomy" id="323450"/>
    <lineage>
        <taxon>Bacteria</taxon>
        <taxon>Pseudomonadati</taxon>
        <taxon>Bacteroidota</taxon>
        <taxon>Cytophagia</taxon>
        <taxon>Cytophagales</taxon>
        <taxon>Hymenobacteraceae</taxon>
        <taxon>Pontibacter</taxon>
    </lineage>
</organism>
<name>A0A1X9YT45_9BACT</name>
<dbReference type="OrthoDB" id="436461at2"/>
<dbReference type="KEGG" id="pact:CA264_11750"/>
<accession>A0A1X9YT45</accession>
<dbReference type="STRING" id="709015.GCA_000472485_02379"/>
<dbReference type="InterPro" id="IPR018310">
    <property type="entry name" value="Put_endonuclease_Z1-dom"/>
</dbReference>
<evidence type="ECO:0000313" key="3">
    <source>
        <dbReference type="Proteomes" id="UP000266292"/>
    </source>
</evidence>
<dbReference type="EMBL" id="CP021235">
    <property type="protein sequence ID" value="ARS36055.1"/>
    <property type="molecule type" value="Genomic_DNA"/>
</dbReference>
<reference evidence="3" key="1">
    <citation type="submission" date="2017-05" db="EMBL/GenBank/DDBJ databases">
        <authorList>
            <person name="Ray J."/>
            <person name="Price M."/>
            <person name="Deutschbauer A."/>
        </authorList>
    </citation>
    <scope>NUCLEOTIDE SEQUENCE [LARGE SCALE GENOMIC DNA]</scope>
    <source>
        <strain evidence="3">DSM 19842</strain>
    </source>
</reference>
<dbReference type="Pfam" id="PF10593">
    <property type="entry name" value="Z1"/>
    <property type="match status" value="1"/>
</dbReference>
<dbReference type="RefSeq" id="WP_025607383.1">
    <property type="nucleotide sequence ID" value="NZ_CP021235.1"/>
</dbReference>
<dbReference type="Proteomes" id="UP000266292">
    <property type="component" value="Chromosome"/>
</dbReference>
<evidence type="ECO:0000259" key="1">
    <source>
        <dbReference type="Pfam" id="PF10593"/>
    </source>
</evidence>
<feature type="domain" description="Putative endonuclease Z1" evidence="1">
    <location>
        <begin position="446"/>
        <end position="674"/>
    </location>
</feature>
<protein>
    <recommendedName>
        <fullName evidence="1">Putative endonuclease Z1 domain-containing protein</fullName>
    </recommendedName>
</protein>
<keyword evidence="3" id="KW-1185">Reference proteome</keyword>
<dbReference type="REBASE" id="64406">
    <property type="entry name" value="Pac19842ORFCP"/>
</dbReference>